<sequence length="128" mass="14013">MGNQACCAKPADEKDIVKIPTQDAFDNQEEEPKDVVKVVTDPTVCTITFLDETGTEIELKFAKKPLGFKYVSGKAPLKVSGILDEGCVKETGLPVRVGWAIKAVNGKILNAEPQRASEEFLEEVKKTF</sequence>
<evidence type="ECO:0000313" key="2">
    <source>
        <dbReference type="EMBL" id="CAL4766788.1"/>
    </source>
</evidence>
<reference evidence="2 3" key="2">
    <citation type="submission" date="2024-05" db="EMBL/GenBank/DDBJ databases">
        <authorList>
            <person name="Chen Y."/>
            <person name="Shah S."/>
            <person name="Dougan E. K."/>
            <person name="Thang M."/>
            <person name="Chan C."/>
        </authorList>
    </citation>
    <scope>NUCLEOTIDE SEQUENCE [LARGE SCALE GENOMIC DNA]</scope>
</reference>
<proteinExistence type="predicted"/>
<keyword evidence="3" id="KW-1185">Reference proteome</keyword>
<evidence type="ECO:0000313" key="1">
    <source>
        <dbReference type="EMBL" id="CAI3979476.1"/>
    </source>
</evidence>
<organism evidence="1">
    <name type="scientific">Cladocopium goreaui</name>
    <dbReference type="NCBI Taxonomy" id="2562237"/>
    <lineage>
        <taxon>Eukaryota</taxon>
        <taxon>Sar</taxon>
        <taxon>Alveolata</taxon>
        <taxon>Dinophyceae</taxon>
        <taxon>Suessiales</taxon>
        <taxon>Symbiodiniaceae</taxon>
        <taxon>Cladocopium</taxon>
    </lineage>
</organism>
<evidence type="ECO:0000313" key="3">
    <source>
        <dbReference type="Proteomes" id="UP001152797"/>
    </source>
</evidence>
<dbReference type="EMBL" id="CAMXCT010000489">
    <property type="protein sequence ID" value="CAI3979476.1"/>
    <property type="molecule type" value="Genomic_DNA"/>
</dbReference>
<gene>
    <name evidence="1" type="ORF">C1SCF055_LOCUS7425</name>
</gene>
<dbReference type="EMBL" id="CAMXCT030000489">
    <property type="protein sequence ID" value="CAL4766788.1"/>
    <property type="molecule type" value="Genomic_DNA"/>
</dbReference>
<protein>
    <submittedName>
        <fullName evidence="2">Protein PyrBI</fullName>
    </submittedName>
</protein>
<dbReference type="EMBL" id="CAMXCT020000489">
    <property type="protein sequence ID" value="CAL1132851.1"/>
    <property type="molecule type" value="Genomic_DNA"/>
</dbReference>
<dbReference type="AlphaFoldDB" id="A0A9P1FKQ0"/>
<comment type="caution">
    <text evidence="1">The sequence shown here is derived from an EMBL/GenBank/DDBJ whole genome shotgun (WGS) entry which is preliminary data.</text>
</comment>
<name>A0A9P1FKQ0_9DINO</name>
<dbReference type="Proteomes" id="UP001152797">
    <property type="component" value="Unassembled WGS sequence"/>
</dbReference>
<accession>A0A9P1FKQ0</accession>
<reference evidence="1" key="1">
    <citation type="submission" date="2022-10" db="EMBL/GenBank/DDBJ databases">
        <authorList>
            <person name="Chen Y."/>
            <person name="Dougan E. K."/>
            <person name="Chan C."/>
            <person name="Rhodes N."/>
            <person name="Thang M."/>
        </authorList>
    </citation>
    <scope>NUCLEOTIDE SEQUENCE</scope>
</reference>